<evidence type="ECO:0000313" key="2">
    <source>
        <dbReference type="EMBL" id="KAL0575335.1"/>
    </source>
</evidence>
<feature type="compositionally biased region" description="Low complexity" evidence="1">
    <location>
        <begin position="859"/>
        <end position="870"/>
    </location>
</feature>
<reference evidence="2 3" key="1">
    <citation type="submission" date="2024-02" db="EMBL/GenBank/DDBJ databases">
        <title>A draft genome for the cacao thread blight pathogen Marasmius crinis-equi.</title>
        <authorList>
            <person name="Cohen S.P."/>
            <person name="Baruah I.K."/>
            <person name="Amoako-Attah I."/>
            <person name="Bukari Y."/>
            <person name="Meinhardt L.W."/>
            <person name="Bailey B.A."/>
        </authorList>
    </citation>
    <scope>NUCLEOTIDE SEQUENCE [LARGE SCALE GENOMIC DNA]</scope>
    <source>
        <strain evidence="2 3">GH-76</strain>
    </source>
</reference>
<comment type="caution">
    <text evidence="2">The sequence shown here is derived from an EMBL/GenBank/DDBJ whole genome shotgun (WGS) entry which is preliminary data.</text>
</comment>
<proteinExistence type="predicted"/>
<feature type="region of interest" description="Disordered" evidence="1">
    <location>
        <begin position="734"/>
        <end position="763"/>
    </location>
</feature>
<feature type="compositionally biased region" description="Low complexity" evidence="1">
    <location>
        <begin position="623"/>
        <end position="659"/>
    </location>
</feature>
<evidence type="ECO:0000256" key="1">
    <source>
        <dbReference type="SAM" id="MobiDB-lite"/>
    </source>
</evidence>
<accession>A0ABR3FJ63</accession>
<feature type="compositionally biased region" description="Low complexity" evidence="1">
    <location>
        <begin position="568"/>
        <end position="585"/>
    </location>
</feature>
<feature type="compositionally biased region" description="Polar residues" evidence="1">
    <location>
        <begin position="28"/>
        <end position="48"/>
    </location>
</feature>
<dbReference type="Proteomes" id="UP001465976">
    <property type="component" value="Unassembled WGS sequence"/>
</dbReference>
<evidence type="ECO:0000313" key="3">
    <source>
        <dbReference type="Proteomes" id="UP001465976"/>
    </source>
</evidence>
<feature type="compositionally biased region" description="Polar residues" evidence="1">
    <location>
        <begin position="523"/>
        <end position="540"/>
    </location>
</feature>
<gene>
    <name evidence="2" type="ORF">V5O48_006637</name>
</gene>
<organism evidence="2 3">
    <name type="scientific">Marasmius crinis-equi</name>
    <dbReference type="NCBI Taxonomy" id="585013"/>
    <lineage>
        <taxon>Eukaryota</taxon>
        <taxon>Fungi</taxon>
        <taxon>Dikarya</taxon>
        <taxon>Basidiomycota</taxon>
        <taxon>Agaricomycotina</taxon>
        <taxon>Agaricomycetes</taxon>
        <taxon>Agaricomycetidae</taxon>
        <taxon>Agaricales</taxon>
        <taxon>Marasmiineae</taxon>
        <taxon>Marasmiaceae</taxon>
        <taxon>Marasmius</taxon>
    </lineage>
</organism>
<feature type="compositionally biased region" description="Low complexity" evidence="1">
    <location>
        <begin position="445"/>
        <end position="456"/>
    </location>
</feature>
<name>A0ABR3FJ63_9AGAR</name>
<feature type="region of interest" description="Disordered" evidence="1">
    <location>
        <begin position="834"/>
        <end position="941"/>
    </location>
</feature>
<feature type="compositionally biased region" description="Low complexity" evidence="1">
    <location>
        <begin position="347"/>
        <end position="361"/>
    </location>
</feature>
<feature type="compositionally biased region" description="Low complexity" evidence="1">
    <location>
        <begin position="990"/>
        <end position="1005"/>
    </location>
</feature>
<feature type="region of interest" description="Disordered" evidence="1">
    <location>
        <begin position="395"/>
        <end position="665"/>
    </location>
</feature>
<feature type="region of interest" description="Disordered" evidence="1">
    <location>
        <begin position="971"/>
        <end position="1005"/>
    </location>
</feature>
<sequence>MGSSDIKGERRKSSRQVKPSVKSKRNENGNTNTSDQDTSPNPELNLSTDVKKEEEIVSTTQEKQAYGWQHPAELDYFTPSDWNDTKIIHHLIAHAFDVPPKHAKSGQPFCHITDIKGTKTILPSGYRIPLMFLARFQWLSLKLVLSAGNREVEWEEYKFGILHVSRLCKRLLESAQDALGVVDAGSGLGTKAKSKGVDRKWRCQTFDRALVRYKLRWFISKPALVKEFWHEYGESWRQWALKGHRGFSLTQEELDNGITARQLMQGLKEKDGRWLWEIEGAPVVEGTDAWSLRHMALAAIPTLTTPSPPPSVRPASCTPLTTTKTSNVGIVPPASSTAVIASPIPPSTTSTPTDQSTSISQFNPPSSAKPKVRVAFNDMMRVLRSAGVEIPFDDDVSVSETNGANVSTGGSISGAANANSKQLGKRPGSPLEKEGSPKSKRPSEGETSGPSSSADPDAPPFTPTLSSASTIRRERSLDPDVEILPSAPSRFKRRSSAKSLHSDHRSSPSSQTNGDVPSPVMPTDSNENLRNPMGPQQNGGDDSMVVDSISSAGKLPPTKQPTAEAVVIPSKGPPSSSSITSASKPVLPVTRSVPNDEAVGNLQSSQTSTHISPPRLHLDTQESIRSLQQQWQQSQAKPGSEGTPASSSMAMNSAPSSTPFTTDSRTALSSALANSSNNVKLIDSLFLTLMEEMKKFSGEIKQAKEHGVSEIRDVIREIVKEKLREELPELLRGVTQAEQRTTENDDEIPGLGSGVASGKADQKTEDAVRRAIAKEMGGLESAIGEVVKESVASAVGSLKAGLVEEIRQEVLKSEQRSKELNTLLNGIRGEMEFLRNGRDREGGGGSTTGPHVEPLDATALLSSHPLAHLLGEPESDSDEPAGQHRNDVGAAARSYSGTPMSMSPEIVLLEPGRIKRKHPIPDVESGDTPMLPPRLPSPILDDEITDVKPVIIGGEAYLPETIGGGPTPLTAFSSPVPAKSHRKFRKMGISSSGDSSSAAAFSGDQ</sequence>
<keyword evidence="3" id="KW-1185">Reference proteome</keyword>
<feature type="compositionally biased region" description="Basic and acidic residues" evidence="1">
    <location>
        <begin position="431"/>
        <end position="444"/>
    </location>
</feature>
<feature type="region of interest" description="Disordered" evidence="1">
    <location>
        <begin position="1"/>
        <end position="64"/>
    </location>
</feature>
<protein>
    <submittedName>
        <fullName evidence="2">Uncharacterized protein</fullName>
    </submittedName>
</protein>
<feature type="compositionally biased region" description="Polar residues" evidence="1">
    <location>
        <begin position="601"/>
        <end position="611"/>
    </location>
</feature>
<feature type="compositionally biased region" description="Polar residues" evidence="1">
    <location>
        <begin position="398"/>
        <end position="422"/>
    </location>
</feature>
<feature type="region of interest" description="Disordered" evidence="1">
    <location>
        <begin position="337"/>
        <end position="369"/>
    </location>
</feature>
<dbReference type="EMBL" id="JBAHYK010000314">
    <property type="protein sequence ID" value="KAL0575335.1"/>
    <property type="molecule type" value="Genomic_DNA"/>
</dbReference>